<protein>
    <submittedName>
        <fullName evidence="1">Uncharacterized protein</fullName>
    </submittedName>
</protein>
<dbReference type="STRING" id="946077.W5A_09770"/>
<reference evidence="1 2" key="1">
    <citation type="journal article" date="2012" name="J. Bacteriol.">
        <title>Genome Sequence of the Halotolerant Bacterium Imtechella halotolerans K1T.</title>
        <authorList>
            <person name="Kumar S."/>
            <person name="Vikram S."/>
            <person name="Subramanian S."/>
            <person name="Raghava G.P."/>
            <person name="Pinnaka A.K."/>
        </authorList>
    </citation>
    <scope>NUCLEOTIDE SEQUENCE [LARGE SCALE GENOMIC DNA]</scope>
    <source>
        <strain evidence="1 2">K1</strain>
    </source>
</reference>
<dbReference type="AlphaFoldDB" id="I0WBS7"/>
<evidence type="ECO:0000313" key="1">
    <source>
        <dbReference type="EMBL" id="EID73843.1"/>
    </source>
</evidence>
<dbReference type="RefSeq" id="WP_008239999.1">
    <property type="nucleotide sequence ID" value="NZ_AJJU01000017.1"/>
</dbReference>
<keyword evidence="2" id="KW-1185">Reference proteome</keyword>
<dbReference type="EMBL" id="AJJU01000017">
    <property type="protein sequence ID" value="EID73843.1"/>
    <property type="molecule type" value="Genomic_DNA"/>
</dbReference>
<evidence type="ECO:0000313" key="2">
    <source>
        <dbReference type="Proteomes" id="UP000005938"/>
    </source>
</evidence>
<accession>I0WBS7</accession>
<name>I0WBS7_9FLAO</name>
<sequence length="75" mass="8754">MDELILQDKYLMSFFTNPNNGLGYKEVKANTAYKMNANILNLTLLSTDFKIREEIKNDIVELGKYGHSERILKRK</sequence>
<gene>
    <name evidence="1" type="ORF">W5A_09770</name>
</gene>
<dbReference type="OrthoDB" id="9758243at2"/>
<dbReference type="Proteomes" id="UP000005938">
    <property type="component" value="Unassembled WGS sequence"/>
</dbReference>
<proteinExistence type="predicted"/>
<comment type="caution">
    <text evidence="1">The sequence shown here is derived from an EMBL/GenBank/DDBJ whole genome shotgun (WGS) entry which is preliminary data.</text>
</comment>
<organism evidence="1 2">
    <name type="scientific">Imtechella halotolerans K1</name>
    <dbReference type="NCBI Taxonomy" id="946077"/>
    <lineage>
        <taxon>Bacteria</taxon>
        <taxon>Pseudomonadati</taxon>
        <taxon>Bacteroidota</taxon>
        <taxon>Flavobacteriia</taxon>
        <taxon>Flavobacteriales</taxon>
        <taxon>Flavobacteriaceae</taxon>
        <taxon>Imtechella</taxon>
    </lineage>
</organism>